<dbReference type="AlphaFoldDB" id="A0A9P4Q4N7"/>
<dbReference type="EMBL" id="MU003810">
    <property type="protein sequence ID" value="KAF2719495.1"/>
    <property type="molecule type" value="Genomic_DNA"/>
</dbReference>
<evidence type="ECO:0000313" key="1">
    <source>
        <dbReference type="EMBL" id="KAF2719495.1"/>
    </source>
</evidence>
<dbReference type="Proteomes" id="UP000799441">
    <property type="component" value="Unassembled WGS sequence"/>
</dbReference>
<keyword evidence="2" id="KW-1185">Reference proteome</keyword>
<reference evidence="1" key="1">
    <citation type="journal article" date="2020" name="Stud. Mycol.">
        <title>101 Dothideomycetes genomes: a test case for predicting lifestyles and emergence of pathogens.</title>
        <authorList>
            <person name="Haridas S."/>
            <person name="Albert R."/>
            <person name="Binder M."/>
            <person name="Bloem J."/>
            <person name="Labutti K."/>
            <person name="Salamov A."/>
            <person name="Andreopoulos B."/>
            <person name="Baker S."/>
            <person name="Barry K."/>
            <person name="Bills G."/>
            <person name="Bluhm B."/>
            <person name="Cannon C."/>
            <person name="Castanera R."/>
            <person name="Culley D."/>
            <person name="Daum C."/>
            <person name="Ezra D."/>
            <person name="Gonzalez J."/>
            <person name="Henrissat B."/>
            <person name="Kuo A."/>
            <person name="Liang C."/>
            <person name="Lipzen A."/>
            <person name="Lutzoni F."/>
            <person name="Magnuson J."/>
            <person name="Mondo S."/>
            <person name="Nolan M."/>
            <person name="Ohm R."/>
            <person name="Pangilinan J."/>
            <person name="Park H.-J."/>
            <person name="Ramirez L."/>
            <person name="Alfaro M."/>
            <person name="Sun H."/>
            <person name="Tritt A."/>
            <person name="Yoshinaga Y."/>
            <person name="Zwiers L.-H."/>
            <person name="Turgeon B."/>
            <person name="Goodwin S."/>
            <person name="Spatafora J."/>
            <person name="Crous P."/>
            <person name="Grigoriev I."/>
        </authorList>
    </citation>
    <scope>NUCLEOTIDE SEQUENCE</scope>
    <source>
        <strain evidence="1">CBS 116435</strain>
    </source>
</reference>
<evidence type="ECO:0000313" key="2">
    <source>
        <dbReference type="Proteomes" id="UP000799441"/>
    </source>
</evidence>
<dbReference type="OrthoDB" id="2906425at2759"/>
<evidence type="ECO:0008006" key="3">
    <source>
        <dbReference type="Google" id="ProtNLM"/>
    </source>
</evidence>
<organism evidence="1 2">
    <name type="scientific">Polychaeton citri CBS 116435</name>
    <dbReference type="NCBI Taxonomy" id="1314669"/>
    <lineage>
        <taxon>Eukaryota</taxon>
        <taxon>Fungi</taxon>
        <taxon>Dikarya</taxon>
        <taxon>Ascomycota</taxon>
        <taxon>Pezizomycotina</taxon>
        <taxon>Dothideomycetes</taxon>
        <taxon>Dothideomycetidae</taxon>
        <taxon>Capnodiales</taxon>
        <taxon>Capnodiaceae</taxon>
        <taxon>Polychaeton</taxon>
    </lineage>
</organism>
<gene>
    <name evidence="1" type="ORF">K431DRAFT_347864</name>
</gene>
<protein>
    <recommendedName>
        <fullName evidence="3">Aminoglycoside phosphotransferase domain-containing protein</fullName>
    </recommendedName>
</protein>
<accession>A0A9P4Q4N7</accession>
<proteinExistence type="predicted"/>
<comment type="caution">
    <text evidence="1">The sequence shown here is derived from an EMBL/GenBank/DDBJ whole genome shotgun (WGS) entry which is preliminary data.</text>
</comment>
<name>A0A9P4Q4N7_9PEZI</name>
<sequence length="137" mass="16131">MVESSGTLTGVVDWECVTWVPLWKACDYPTFLHDRTRKMKPDRVKYQCKGSGEPNDLYSEHRMEYELTLPRDEFLDAMRHLQPQWMEIFEESRLQRDFDYAVNNCDNEFLARDIRNRVDTIAGGGIPLGLRDRLQAD</sequence>